<proteinExistence type="predicted"/>
<organism evidence="2 3">
    <name type="scientific">Halorientalis persicus</name>
    <dbReference type="NCBI Taxonomy" id="1367881"/>
    <lineage>
        <taxon>Archaea</taxon>
        <taxon>Methanobacteriati</taxon>
        <taxon>Methanobacteriota</taxon>
        <taxon>Stenosarchaea group</taxon>
        <taxon>Halobacteria</taxon>
        <taxon>Halobacteriales</taxon>
        <taxon>Haloarculaceae</taxon>
        <taxon>Halorientalis</taxon>
    </lineage>
</organism>
<name>A0A1H8I2L3_9EURY</name>
<feature type="region of interest" description="Disordered" evidence="1">
    <location>
        <begin position="1"/>
        <end position="34"/>
    </location>
</feature>
<feature type="compositionally biased region" description="Acidic residues" evidence="1">
    <location>
        <begin position="1"/>
        <end position="32"/>
    </location>
</feature>
<evidence type="ECO:0000313" key="2">
    <source>
        <dbReference type="EMBL" id="SEN62457.1"/>
    </source>
</evidence>
<sequence>MGLFDADEQGSDYDASEFEVTDESPFEGDSDAGPDLALARIHDENLDGTLKRVIDHKAGVIVYAYDNGLAAVPISQTDLQIERK</sequence>
<dbReference type="AlphaFoldDB" id="A0A1H8I2L3"/>
<evidence type="ECO:0000256" key="1">
    <source>
        <dbReference type="SAM" id="MobiDB-lite"/>
    </source>
</evidence>
<reference evidence="3" key="1">
    <citation type="submission" date="2016-10" db="EMBL/GenBank/DDBJ databases">
        <authorList>
            <person name="Varghese N."/>
            <person name="Submissions S."/>
        </authorList>
    </citation>
    <scope>NUCLEOTIDE SEQUENCE [LARGE SCALE GENOMIC DNA]</scope>
    <source>
        <strain evidence="3">IBRC-M 10043</strain>
    </source>
</reference>
<gene>
    <name evidence="2" type="ORF">SAMN05216388_100452</name>
</gene>
<dbReference type="Proteomes" id="UP000198775">
    <property type="component" value="Unassembled WGS sequence"/>
</dbReference>
<keyword evidence="3" id="KW-1185">Reference proteome</keyword>
<dbReference type="OrthoDB" id="342818at2157"/>
<protein>
    <submittedName>
        <fullName evidence="2">Uncharacterized protein</fullName>
    </submittedName>
</protein>
<accession>A0A1H8I2L3</accession>
<dbReference type="RefSeq" id="WP_092658521.1">
    <property type="nucleotide sequence ID" value="NZ_FOCX01000004.1"/>
</dbReference>
<dbReference type="EMBL" id="FOCX01000004">
    <property type="protein sequence ID" value="SEN62457.1"/>
    <property type="molecule type" value="Genomic_DNA"/>
</dbReference>
<evidence type="ECO:0000313" key="3">
    <source>
        <dbReference type="Proteomes" id="UP000198775"/>
    </source>
</evidence>